<organism evidence="1">
    <name type="scientific">Ralstonia syzygii R24</name>
    <dbReference type="NCBI Taxonomy" id="907261"/>
    <lineage>
        <taxon>Bacteria</taxon>
        <taxon>Pseudomonadati</taxon>
        <taxon>Pseudomonadota</taxon>
        <taxon>Betaproteobacteria</taxon>
        <taxon>Burkholderiales</taxon>
        <taxon>Burkholderiaceae</taxon>
        <taxon>Ralstonia</taxon>
        <taxon>Ralstonia solanacearum species complex</taxon>
    </lineage>
</organism>
<reference evidence="1" key="1">
    <citation type="journal article" date="2011" name="PLoS ONE">
        <title>Ralstonia syzygii, the Blood Disease Bacterium and some Asian R. solanacearum strains form a single genomic species despite divergent lifestyles.</title>
        <authorList>
            <person name="Remenant B."/>
            <person name="de Cambiaire J.C."/>
            <person name="Cellier G."/>
            <person name="Jacobs J.M."/>
            <person name="Mangenot S."/>
            <person name="Barbe V."/>
            <person name="Lajus A."/>
            <person name="Vallenet D."/>
            <person name="Medigue C."/>
            <person name="Fegan M."/>
            <person name="Allen C."/>
            <person name="Prior P."/>
        </authorList>
    </citation>
    <scope>NUCLEOTIDE SEQUENCE</scope>
    <source>
        <strain evidence="1">R24</strain>
    </source>
</reference>
<dbReference type="PANTHER" id="PTHR43393:SF3">
    <property type="entry name" value="LYSINE DECARBOXYLASE-LIKE PROTEIN"/>
    <property type="match status" value="1"/>
</dbReference>
<evidence type="ECO:0008006" key="2">
    <source>
        <dbReference type="Google" id="ProtNLM"/>
    </source>
</evidence>
<protein>
    <recommendedName>
        <fullName evidence="2">Lysine decarboxylase</fullName>
    </recommendedName>
</protein>
<dbReference type="InterPro" id="IPR041164">
    <property type="entry name" value="LDcluster4"/>
</dbReference>
<dbReference type="GO" id="GO:0005829">
    <property type="term" value="C:cytosol"/>
    <property type="evidence" value="ECO:0007669"/>
    <property type="project" value="TreeGrafter"/>
</dbReference>
<reference evidence="1" key="2">
    <citation type="submission" date="2011-04" db="EMBL/GenBank/DDBJ databases">
        <authorList>
            <person name="Genoscope - CEA"/>
        </authorList>
    </citation>
    <scope>NUCLEOTIDE SEQUENCE</scope>
    <source>
        <strain evidence="1">R24</strain>
    </source>
</reference>
<dbReference type="EMBL" id="FR854089">
    <property type="protein sequence ID" value="CCA86273.1"/>
    <property type="molecule type" value="Genomic_DNA"/>
</dbReference>
<dbReference type="NCBIfam" id="TIGR00725">
    <property type="entry name" value="TIGR00725 family protein"/>
    <property type="match status" value="1"/>
</dbReference>
<proteinExistence type="predicted"/>
<dbReference type="SUPFAM" id="SSF102405">
    <property type="entry name" value="MCP/YpsA-like"/>
    <property type="match status" value="1"/>
</dbReference>
<sequence>MHLENALYAGAEAGLSKRTCLALARVAARQAGPARHAMPVGLIGPREATAEQLGAARILGYALARSGMPLLCGGKGGVMEAAARGCHEAGGIVIGLLPEDDATAANAFLTVALPTGLGITRNALIARASLCLIAVGGGLGTLSEVALGLQWGKRVFTMLDAPAVNGAERFDDIDALATSVAEWLASEALMTSSRMHSSVL</sequence>
<dbReference type="Pfam" id="PF18306">
    <property type="entry name" value="LDcluster4"/>
    <property type="match status" value="1"/>
</dbReference>
<dbReference type="Gene3D" id="3.40.50.450">
    <property type="match status" value="1"/>
</dbReference>
<gene>
    <name evidence="1" type="ORF">RALSY_40490</name>
</gene>
<dbReference type="PANTHER" id="PTHR43393">
    <property type="entry name" value="CYTOKININ RIBOSIDE 5'-MONOPHOSPHATE PHOSPHORIBOHYDROLASE"/>
    <property type="match status" value="1"/>
</dbReference>
<evidence type="ECO:0000313" key="1">
    <source>
        <dbReference type="EMBL" id="CCA86273.1"/>
    </source>
</evidence>
<dbReference type="InterPro" id="IPR005268">
    <property type="entry name" value="CHP00725"/>
</dbReference>
<accession>G3A715</accession>
<dbReference type="AlphaFoldDB" id="G3A715"/>
<name>G3A715_9RALS</name>
<dbReference type="InterPro" id="IPR052341">
    <property type="entry name" value="LOG_family_nucleotidases"/>
</dbReference>